<protein>
    <submittedName>
        <fullName evidence="1">Uncharacterized protein</fullName>
    </submittedName>
</protein>
<accession>A0ABX9MH78</accession>
<evidence type="ECO:0000313" key="2">
    <source>
        <dbReference type="Proteomes" id="UP000265443"/>
    </source>
</evidence>
<dbReference type="Proteomes" id="UP000265443">
    <property type="component" value="Unassembled WGS sequence"/>
</dbReference>
<evidence type="ECO:0000313" key="1">
    <source>
        <dbReference type="EMBL" id="RIH74338.1"/>
    </source>
</evidence>
<keyword evidence="2" id="KW-1185">Reference proteome</keyword>
<sequence>MACITRYRKERTGALPFICNHITPGSICFA</sequence>
<dbReference type="EMBL" id="QWKY01000130">
    <property type="protein sequence ID" value="RIH74338.1"/>
    <property type="molecule type" value="Genomic_DNA"/>
</dbReference>
<comment type="caution">
    <text evidence="1">The sequence shown here is derived from an EMBL/GenBank/DDBJ whole genome shotgun (WGS) entry which is preliminary data.</text>
</comment>
<name>A0ABX9MH78_9DEIN</name>
<gene>
    <name evidence="1" type="ORF">Mhypo_03396</name>
</gene>
<organism evidence="1 2">
    <name type="scientific">Meiothermus hypogaeus</name>
    <dbReference type="NCBI Taxonomy" id="884155"/>
    <lineage>
        <taxon>Bacteria</taxon>
        <taxon>Thermotogati</taxon>
        <taxon>Deinococcota</taxon>
        <taxon>Deinococci</taxon>
        <taxon>Thermales</taxon>
        <taxon>Thermaceae</taxon>
        <taxon>Meiothermus</taxon>
    </lineage>
</organism>
<proteinExistence type="predicted"/>
<reference evidence="1 2" key="1">
    <citation type="submission" date="2018-08" db="EMBL/GenBank/DDBJ databases">
        <title>Meiothermus hypogaeus DSM 23238 genome sequencing project.</title>
        <authorList>
            <person name="Da Costa M.S."/>
            <person name="Albuquerque L."/>
            <person name="Raposo P."/>
            <person name="Froufe H.J.C."/>
            <person name="Barroso C.S."/>
            <person name="Egas C."/>
        </authorList>
    </citation>
    <scope>NUCLEOTIDE SEQUENCE [LARGE SCALE GENOMIC DNA]</scope>
    <source>
        <strain evidence="1 2">DSM 23238</strain>
    </source>
</reference>